<dbReference type="Pfam" id="PF18676">
    <property type="entry name" value="MBG_2"/>
    <property type="match status" value="1"/>
</dbReference>
<evidence type="ECO:0000259" key="3">
    <source>
        <dbReference type="Pfam" id="PF18676"/>
    </source>
</evidence>
<reference evidence="5 6" key="1">
    <citation type="submission" date="2021-12" db="EMBL/GenBank/DDBJ databases">
        <title>Genome sequencing of bacteria with rrn-lacking chromosome and rrn-plasmid.</title>
        <authorList>
            <person name="Anda M."/>
            <person name="Iwasaki W."/>
        </authorList>
    </citation>
    <scope>NUCLEOTIDE SEQUENCE [LARGE SCALE GENOMIC DNA]</scope>
    <source>
        <strain evidence="5 6">DSM 100852</strain>
    </source>
</reference>
<dbReference type="AlphaFoldDB" id="A0AAU9CEE9"/>
<dbReference type="Gene3D" id="3.80.10.10">
    <property type="entry name" value="Ribonuclease Inhibitor"/>
    <property type="match status" value="4"/>
</dbReference>
<proteinExistence type="predicted"/>
<dbReference type="InterPro" id="IPR052574">
    <property type="entry name" value="CDIRP"/>
</dbReference>
<dbReference type="NCBIfam" id="TIGR04183">
    <property type="entry name" value="Por_Secre_tail"/>
    <property type="match status" value="1"/>
</dbReference>
<dbReference type="Proteomes" id="UP001348817">
    <property type="component" value="Chromosome"/>
</dbReference>
<keyword evidence="1" id="KW-0433">Leucine-rich repeat</keyword>
<evidence type="ECO:0000313" key="6">
    <source>
        <dbReference type="Proteomes" id="UP001348817"/>
    </source>
</evidence>
<dbReference type="PANTHER" id="PTHR47566:SF1">
    <property type="entry name" value="PROTEIN NUD1"/>
    <property type="match status" value="1"/>
</dbReference>
<name>A0AAU9CEE9_9BACT</name>
<evidence type="ECO:0000256" key="1">
    <source>
        <dbReference type="ARBA" id="ARBA00022614"/>
    </source>
</evidence>
<gene>
    <name evidence="5" type="ORF">FUAX_01470</name>
</gene>
<evidence type="ECO:0000259" key="4">
    <source>
        <dbReference type="Pfam" id="PF18962"/>
    </source>
</evidence>
<feature type="domain" description="MBG" evidence="3">
    <location>
        <begin position="1110"/>
        <end position="1176"/>
    </location>
</feature>
<dbReference type="InterPro" id="IPR032675">
    <property type="entry name" value="LRR_dom_sf"/>
</dbReference>
<dbReference type="EMBL" id="AP025314">
    <property type="protein sequence ID" value="BDD07715.1"/>
    <property type="molecule type" value="Genomic_DNA"/>
</dbReference>
<dbReference type="InterPro" id="IPR026444">
    <property type="entry name" value="Secre_tail"/>
</dbReference>
<accession>A0AAU9CEE9</accession>
<organism evidence="5 6">
    <name type="scientific">Fulvitalea axinellae</name>
    <dbReference type="NCBI Taxonomy" id="1182444"/>
    <lineage>
        <taxon>Bacteria</taxon>
        <taxon>Pseudomonadati</taxon>
        <taxon>Bacteroidota</taxon>
        <taxon>Cytophagia</taxon>
        <taxon>Cytophagales</taxon>
        <taxon>Persicobacteraceae</taxon>
        <taxon>Fulvitalea</taxon>
    </lineage>
</organism>
<dbReference type="GO" id="GO:0035591">
    <property type="term" value="F:signaling adaptor activity"/>
    <property type="evidence" value="ECO:0007669"/>
    <property type="project" value="TreeGrafter"/>
</dbReference>
<evidence type="ECO:0008006" key="7">
    <source>
        <dbReference type="Google" id="ProtNLM"/>
    </source>
</evidence>
<keyword evidence="2" id="KW-0677">Repeat</keyword>
<evidence type="ECO:0000313" key="5">
    <source>
        <dbReference type="EMBL" id="BDD07715.1"/>
    </source>
</evidence>
<dbReference type="PANTHER" id="PTHR47566">
    <property type="match status" value="1"/>
</dbReference>
<keyword evidence="6" id="KW-1185">Reference proteome</keyword>
<sequence length="1261" mass="141457">MKLRSVYFLAVIFLLSFGHIMAKTRVTNVHPDDLQVLKTIQDANPRKLDWKIDLKANTIIYSHDLTLDWNDEKPRRLTALRLWNSRLEGSWDLRPLDALTELNCAENQLTGLDLSGTPNLKELYCSENQLRTLDLSKNTNLEKVSCYRNQLQTLTLSANNTNLTELSCWNNQLTTLDLSTQTNLKEVHCATNQLSTLTLGANTALELLDCSYNQLTALDLSKNTALDWLRCNNNQLTVLDVSNNTALRGLHCSANQFTTLDLKANTALQLLSCEYNQLTILDLKANTALRLLSCENNQLTTLDLSANTTLETLACTKNQLTTLDLRTNTTLNWLRCQDNHLTTLDLRTNTKLKWLDCHNNQLTALDLSKNTALVELECSNNQLTALDLTKNTVLSNIKCYNNQLRIQYFQSPSYDSWNFYDRQGWGEKLLPQRSLKFSETDKWETGQIIDLSSQKQIYNRNSRYEWVDLRGEPVSVDSKTSPNDEAKIRKLETGKFMFKQNGVFRCRIHNTALRHVYEEDQYLETASYIVGSVYDDKELIALQAILDMQDIQTANDESKRLPWVIDLEKGTFEETSSWINTVEWDVSKIPYRVTKLDIAQRKLKGTMDLSPFTALKELYCSDNQLTSLNLSANTVLTEINCSSNQLTALNLSTNTALMEVTCSGNQLAALDLITNTKLHSLYCHSNQLSSLDLSANPSIVMLECSANQLTALDLSANTSLKTINCSANQLTTLDLSANTSLKTINCSANQLTTLGLSANTSLTTINCSRNQLTTLGINTNVSLVEINCSNNQLTSLDLSTNTSLERLECSQNALATLDLNTNPALKRLHCNSNQLTTLDLNANTVLQWFICSNNQLTTLNISANTDLATLDCSSNQLKTLNISQHESLKSVKCENNHLKPESFQSLSYKNWNREVANSGTVLLPQTNVELIEKNSWNKEETLNLTSYAIIFENPSRFEWVDIDGNKITTDTETNPNDDAKVRLVEDGKFQFKQSGAFLCRIYNDALANSAKDQQYLQTEIYYGGKPAELTWELPEQIYYGDRINLTATSKSGGTINYYLKEASDKKSQIIGNVLHAKTVESLQIEAKLEATEEYQPAFLTKEINIQPRILTVTPQKQLKIIGEEDPALEYTITGLIDGDKITGELSREEGEEVGKYKILIGTLDAGENYTLKVQEEYFSIGTLLSADERREITASPNPVSDQLSLRNLIPGNIIELVNLNGITVKQATVATNTHSLNCSGLAGGVYILRVNGKVIQKIVKQ</sequence>
<dbReference type="SUPFAM" id="SSF52075">
    <property type="entry name" value="Outer arm dynein light chain 1"/>
    <property type="match status" value="1"/>
</dbReference>
<feature type="domain" description="Secretion system C-terminal sorting" evidence="4">
    <location>
        <begin position="1196"/>
        <end position="1258"/>
    </location>
</feature>
<evidence type="ECO:0000256" key="2">
    <source>
        <dbReference type="ARBA" id="ARBA00022737"/>
    </source>
</evidence>
<dbReference type="SUPFAM" id="SSF52058">
    <property type="entry name" value="L domain-like"/>
    <property type="match status" value="2"/>
</dbReference>
<protein>
    <recommendedName>
        <fullName evidence="7">T9SS C-terminal target domain-containing protein</fullName>
    </recommendedName>
</protein>
<dbReference type="InterPro" id="IPR041286">
    <property type="entry name" value="MBG_2"/>
</dbReference>
<dbReference type="KEGG" id="fax:FUAX_01470"/>
<dbReference type="Pfam" id="PF18962">
    <property type="entry name" value="Por_Secre_tail"/>
    <property type="match status" value="1"/>
</dbReference>